<proteinExistence type="predicted"/>
<sequence>MAQREIQVVPYNEEWAESYKREALRVAHVLTPVLKAIHHVGSTSIPGIFAKPTIDILAEVNDLNAVDLLNSSLSKLNYTALGENGIHQRRYFVKKDGQGRHLFHLHIFVVDTDNVVRHLAFRDYLRTHDEDAAFYSTLKCQLAQQFPDDRESYCTGKNELCKRIEQIALQWWYDA</sequence>
<gene>
    <name evidence="1" type="ORF">SAMN02982927_00298</name>
</gene>
<organism evidence="1 2">
    <name type="scientific">Sporolactobacillus nakayamae</name>
    <dbReference type="NCBI Taxonomy" id="269670"/>
    <lineage>
        <taxon>Bacteria</taxon>
        <taxon>Bacillati</taxon>
        <taxon>Bacillota</taxon>
        <taxon>Bacilli</taxon>
        <taxon>Bacillales</taxon>
        <taxon>Sporolactobacillaceae</taxon>
        <taxon>Sporolactobacillus</taxon>
    </lineage>
</organism>
<dbReference type="GO" id="GO:0016740">
    <property type="term" value="F:transferase activity"/>
    <property type="evidence" value="ECO:0007669"/>
    <property type="project" value="UniProtKB-KW"/>
</dbReference>
<keyword evidence="1" id="KW-0808">Transferase</keyword>
<dbReference type="PANTHER" id="PTHR34822">
    <property type="entry name" value="GRPB DOMAIN PROTEIN (AFU_ORTHOLOGUE AFUA_1G01530)"/>
    <property type="match status" value="1"/>
</dbReference>
<dbReference type="InterPro" id="IPR007344">
    <property type="entry name" value="GrpB/CoaE"/>
</dbReference>
<keyword evidence="2" id="KW-1185">Reference proteome</keyword>
<dbReference type="Gene3D" id="3.30.460.10">
    <property type="entry name" value="Beta Polymerase, domain 2"/>
    <property type="match status" value="1"/>
</dbReference>
<dbReference type="AlphaFoldDB" id="A0A1I2NBN4"/>
<dbReference type="RefSeq" id="WP_177184572.1">
    <property type="nucleotide sequence ID" value="NZ_FOOY01000003.1"/>
</dbReference>
<accession>A0A1I2NBN4</accession>
<dbReference type="STRING" id="269670.SAMN02982927_00298"/>
<dbReference type="InterPro" id="IPR043519">
    <property type="entry name" value="NT_sf"/>
</dbReference>
<protein>
    <submittedName>
        <fullName evidence="1">GrpB domain, predicted nucleotidyltransferase, UPF0157 family</fullName>
    </submittedName>
</protein>
<dbReference type="PANTHER" id="PTHR34822:SF1">
    <property type="entry name" value="GRPB FAMILY PROTEIN"/>
    <property type="match status" value="1"/>
</dbReference>
<reference evidence="2" key="1">
    <citation type="submission" date="2016-10" db="EMBL/GenBank/DDBJ databases">
        <authorList>
            <person name="Varghese N."/>
            <person name="Submissions S."/>
        </authorList>
    </citation>
    <scope>NUCLEOTIDE SEQUENCE [LARGE SCALE GENOMIC DNA]</scope>
    <source>
        <strain evidence="2">ATCC 700379</strain>
    </source>
</reference>
<dbReference type="Pfam" id="PF04229">
    <property type="entry name" value="GrpB"/>
    <property type="match status" value="1"/>
</dbReference>
<evidence type="ECO:0000313" key="2">
    <source>
        <dbReference type="Proteomes" id="UP000198752"/>
    </source>
</evidence>
<dbReference type="Proteomes" id="UP000198752">
    <property type="component" value="Unassembled WGS sequence"/>
</dbReference>
<name>A0A1I2NBN4_9BACL</name>
<dbReference type="SUPFAM" id="SSF81301">
    <property type="entry name" value="Nucleotidyltransferase"/>
    <property type="match status" value="1"/>
</dbReference>
<evidence type="ECO:0000313" key="1">
    <source>
        <dbReference type="EMBL" id="SFF98896.1"/>
    </source>
</evidence>
<dbReference type="EMBL" id="FOOY01000003">
    <property type="protein sequence ID" value="SFF98896.1"/>
    <property type="molecule type" value="Genomic_DNA"/>
</dbReference>